<keyword evidence="1" id="KW-0472">Membrane</keyword>
<protein>
    <submittedName>
        <fullName evidence="3">(apollo) hypothetical protein</fullName>
    </submittedName>
</protein>
<evidence type="ECO:0000313" key="3">
    <source>
        <dbReference type="EMBL" id="CAG5001507.1"/>
    </source>
</evidence>
<dbReference type="InterPro" id="IPR029526">
    <property type="entry name" value="PGBD"/>
</dbReference>
<comment type="caution">
    <text evidence="3">The sequence shown here is derived from an EMBL/GenBank/DDBJ whole genome shotgun (WGS) entry which is preliminary data.</text>
</comment>
<dbReference type="OrthoDB" id="6923572at2759"/>
<keyword evidence="4" id="KW-1185">Reference proteome</keyword>
<accession>A0A8S3X715</accession>
<keyword evidence="1" id="KW-1133">Transmembrane helix</keyword>
<keyword evidence="1" id="KW-0812">Transmembrane</keyword>
<evidence type="ECO:0000313" key="4">
    <source>
        <dbReference type="Proteomes" id="UP000691718"/>
    </source>
</evidence>
<dbReference type="AlphaFoldDB" id="A0A8S3X715"/>
<feature type="domain" description="PiggyBac transposable element-derived protein" evidence="2">
    <location>
        <begin position="18"/>
        <end position="113"/>
    </location>
</feature>
<dbReference type="EMBL" id="CAJQZP010000945">
    <property type="protein sequence ID" value="CAG5001507.1"/>
    <property type="molecule type" value="Genomic_DNA"/>
</dbReference>
<evidence type="ECO:0000256" key="1">
    <source>
        <dbReference type="SAM" id="Phobius"/>
    </source>
</evidence>
<dbReference type="PANTHER" id="PTHR47272">
    <property type="entry name" value="DDE_TNP_1_7 DOMAIN-CONTAINING PROTEIN"/>
    <property type="match status" value="1"/>
</dbReference>
<gene>
    <name evidence="3" type="ORF">PAPOLLO_LOCUS13925</name>
</gene>
<name>A0A8S3X715_PARAO</name>
<reference evidence="3" key="1">
    <citation type="submission" date="2021-04" db="EMBL/GenBank/DDBJ databases">
        <authorList>
            <person name="Tunstrom K."/>
        </authorList>
    </citation>
    <scope>NUCLEOTIDE SEQUENCE</scope>
</reference>
<dbReference type="Pfam" id="PF13843">
    <property type="entry name" value="DDE_Tnp_1_7"/>
    <property type="match status" value="1"/>
</dbReference>
<sequence length="166" mass="19316">MKNSVPRGAYEEYTTNYEGVDITTVSWKDNKQVVLASTYVGAEPAGKVERYDKKEKKRIDIPCPKIIKDYNTHMGGVDLMDSFLGRHRIRMKSRKWYMRIFYHLVDLTVINSWILYKKVHEEKGVPSANVLSLGDFRSELADSLCKYVPPSQRGLTFFRNSNMLFH</sequence>
<dbReference type="Proteomes" id="UP000691718">
    <property type="component" value="Unassembled WGS sequence"/>
</dbReference>
<feature type="transmembrane region" description="Helical" evidence="1">
    <location>
        <begin position="96"/>
        <end position="116"/>
    </location>
</feature>
<organism evidence="3 4">
    <name type="scientific">Parnassius apollo</name>
    <name type="common">Apollo butterfly</name>
    <name type="synonym">Papilio apollo</name>
    <dbReference type="NCBI Taxonomy" id="110799"/>
    <lineage>
        <taxon>Eukaryota</taxon>
        <taxon>Metazoa</taxon>
        <taxon>Ecdysozoa</taxon>
        <taxon>Arthropoda</taxon>
        <taxon>Hexapoda</taxon>
        <taxon>Insecta</taxon>
        <taxon>Pterygota</taxon>
        <taxon>Neoptera</taxon>
        <taxon>Endopterygota</taxon>
        <taxon>Lepidoptera</taxon>
        <taxon>Glossata</taxon>
        <taxon>Ditrysia</taxon>
        <taxon>Papilionoidea</taxon>
        <taxon>Papilionidae</taxon>
        <taxon>Parnassiinae</taxon>
        <taxon>Parnassini</taxon>
        <taxon>Parnassius</taxon>
        <taxon>Parnassius</taxon>
    </lineage>
</organism>
<proteinExistence type="predicted"/>
<evidence type="ECO:0000259" key="2">
    <source>
        <dbReference type="Pfam" id="PF13843"/>
    </source>
</evidence>